<evidence type="ECO:0000313" key="1">
    <source>
        <dbReference type="EMBL" id="UFW91040.1"/>
    </source>
</evidence>
<protein>
    <submittedName>
        <fullName evidence="1">Uncharacterized protein</fullName>
    </submittedName>
</protein>
<organism evidence="1 2">
    <name type="scientific">Bradyrhizobium barranii</name>
    <dbReference type="NCBI Taxonomy" id="2992140"/>
    <lineage>
        <taxon>Bacteria</taxon>
        <taxon>Pseudomonadati</taxon>
        <taxon>Pseudomonadota</taxon>
        <taxon>Alphaproteobacteria</taxon>
        <taxon>Hyphomicrobiales</taxon>
        <taxon>Nitrobacteraceae</taxon>
        <taxon>Bradyrhizobium</taxon>
    </lineage>
</organism>
<proteinExistence type="predicted"/>
<gene>
    <name evidence="1" type="ORF">BjapCC829_21875</name>
</gene>
<sequence length="163" mass="17638">MKMIIVNQVTGRNDIDTGAESVTPTVINAEAVRNYYPRKNEAPGTRMTFDDGGGFPVSDSFADIRAKLAALGLNYLPLTMVVDVPAMIDEETGEHLNADDEGNTPVDVKPELIRCFYPRKDNKPGTRITFAKGSGIAVQNLFEEVTTLCAALPVAALPAPSRR</sequence>
<keyword evidence="2" id="KW-1185">Reference proteome</keyword>
<accession>A0ABY3QZA5</accession>
<reference evidence="1" key="1">
    <citation type="submission" date="2021-11" db="EMBL/GenBank/DDBJ databases">
        <title>Australian commercial rhizobial inoculants.</title>
        <authorList>
            <person name="Kohlmeier M.G."/>
            <person name="O'Hara G.W."/>
            <person name="Colombi E."/>
            <person name="Ramsay J.P."/>
            <person name="Terpolilli J."/>
        </authorList>
    </citation>
    <scope>NUCLEOTIDE SEQUENCE</scope>
    <source>
        <strain evidence="1">CC829</strain>
    </source>
</reference>
<dbReference type="Proteomes" id="UP001430990">
    <property type="component" value="Chromosome"/>
</dbReference>
<name>A0ABY3QZA5_9BRAD</name>
<dbReference type="EMBL" id="CP088100">
    <property type="protein sequence ID" value="UFW91040.1"/>
    <property type="molecule type" value="Genomic_DNA"/>
</dbReference>
<evidence type="ECO:0000313" key="2">
    <source>
        <dbReference type="Proteomes" id="UP001430990"/>
    </source>
</evidence>
<dbReference type="RefSeq" id="WP_231145053.1">
    <property type="nucleotide sequence ID" value="NZ_CP088100.1"/>
</dbReference>